<evidence type="ECO:0000313" key="2">
    <source>
        <dbReference type="EMBL" id="KAJ8453432.1"/>
    </source>
</evidence>
<keyword evidence="3" id="KW-1185">Reference proteome</keyword>
<feature type="compositionally biased region" description="Polar residues" evidence="1">
    <location>
        <begin position="57"/>
        <end position="77"/>
    </location>
</feature>
<feature type="region of interest" description="Disordered" evidence="1">
    <location>
        <begin position="167"/>
        <end position="193"/>
    </location>
</feature>
<accession>A0AAD7TG93</accession>
<dbReference type="Proteomes" id="UP001215151">
    <property type="component" value="Unassembled WGS sequence"/>
</dbReference>
<gene>
    <name evidence="2" type="ORF">ONZ51_g13599</name>
</gene>
<sequence>MRARHTAPSAEFMNMGILKRRGGPRTWYGVGCPGGITSPFKREGGTTMPGLERPTNPLASRSSLESDESPTAYTPGSYTDSVLEKVHAAGKMREYHFRLASLQLGTTTGASETGLMGLDGHESEGGHQHGYMMDPEKAEYAGLTVSAWSVVFVVVIASRWRHGSAFPLSSHPSSARAASDSTTGPPGTSLRLESSGRDTIAIEVQDIALVSPKPEHYGCARRQPINRTDTVHYYATTLQHPLSC</sequence>
<dbReference type="AlphaFoldDB" id="A0AAD7TG93"/>
<protein>
    <submittedName>
        <fullName evidence="2">Uncharacterized protein</fullName>
    </submittedName>
</protein>
<proteinExistence type="predicted"/>
<comment type="caution">
    <text evidence="2">The sequence shown here is derived from an EMBL/GenBank/DDBJ whole genome shotgun (WGS) entry which is preliminary data.</text>
</comment>
<name>A0AAD7TG93_9APHY</name>
<evidence type="ECO:0000256" key="1">
    <source>
        <dbReference type="SAM" id="MobiDB-lite"/>
    </source>
</evidence>
<feature type="region of interest" description="Disordered" evidence="1">
    <location>
        <begin position="39"/>
        <end position="77"/>
    </location>
</feature>
<organism evidence="2 3">
    <name type="scientific">Trametes cubensis</name>
    <dbReference type="NCBI Taxonomy" id="1111947"/>
    <lineage>
        <taxon>Eukaryota</taxon>
        <taxon>Fungi</taxon>
        <taxon>Dikarya</taxon>
        <taxon>Basidiomycota</taxon>
        <taxon>Agaricomycotina</taxon>
        <taxon>Agaricomycetes</taxon>
        <taxon>Polyporales</taxon>
        <taxon>Polyporaceae</taxon>
        <taxon>Trametes</taxon>
    </lineage>
</organism>
<reference evidence="2" key="1">
    <citation type="submission" date="2022-11" db="EMBL/GenBank/DDBJ databases">
        <title>Genome Sequence of Cubamyces cubensis.</title>
        <authorList>
            <person name="Buettner E."/>
        </authorList>
    </citation>
    <scope>NUCLEOTIDE SEQUENCE</scope>
    <source>
        <strain evidence="2">MPL-01</strain>
    </source>
</reference>
<evidence type="ECO:0000313" key="3">
    <source>
        <dbReference type="Proteomes" id="UP001215151"/>
    </source>
</evidence>
<dbReference type="EMBL" id="JAPEVG010001340">
    <property type="protein sequence ID" value="KAJ8453432.1"/>
    <property type="molecule type" value="Genomic_DNA"/>
</dbReference>